<dbReference type="InterPro" id="IPR025887">
    <property type="entry name" value="Glyco_hydro_31_N_dom"/>
</dbReference>
<evidence type="ECO:0000313" key="10">
    <source>
        <dbReference type="Proteomes" id="UP000000719"/>
    </source>
</evidence>
<dbReference type="InterPro" id="IPR013780">
    <property type="entry name" value="Glyco_hydro_b"/>
</dbReference>
<dbReference type="STRING" id="373903.Hore_19090"/>
<dbReference type="InterPro" id="IPR030458">
    <property type="entry name" value="Glyco_hydro_31_AS"/>
</dbReference>
<dbReference type="Gene3D" id="2.60.40.1760">
    <property type="entry name" value="glycosyl hydrolase (family 31)"/>
    <property type="match status" value="1"/>
</dbReference>
<dbReference type="Gene3D" id="3.20.20.80">
    <property type="entry name" value="Glycosidases"/>
    <property type="match status" value="2"/>
</dbReference>
<dbReference type="InterPro" id="IPR011013">
    <property type="entry name" value="Gal_mutarotase_sf_dom"/>
</dbReference>
<dbReference type="GO" id="GO:0004558">
    <property type="term" value="F:alpha-1,4-glucosidase activity"/>
    <property type="evidence" value="ECO:0007669"/>
    <property type="project" value="UniProtKB-EC"/>
</dbReference>
<dbReference type="GO" id="GO:0005975">
    <property type="term" value="P:carbohydrate metabolic process"/>
    <property type="evidence" value="ECO:0007669"/>
    <property type="project" value="InterPro"/>
</dbReference>
<dbReference type="eggNOG" id="COG1501">
    <property type="taxonomic scope" value="Bacteria"/>
</dbReference>
<evidence type="ECO:0000256" key="4">
    <source>
        <dbReference type="RuleBase" id="RU361185"/>
    </source>
</evidence>
<sequence length="801" mass="93151">MNSEVIMDKGPEKSGSKSYFILNEILDYCRKDNRISFKLKKGEVVLEFLTADIVRVVMGKRDKASLETTCAVVDHNLAYSDFTINETEKVLNIETDRLIVRVNRHKFGLGFYDKEGNLINRDYSRRALGWSGNEVRAWKEVKPGERFYGLGEKTGFLDKRGKKYTMWNSDVFEAHVESTDPLYKSIPFLVGFNKGKTYGIYFDNTYKSHFDLASGNKDYYSFWAEGGKMDYYFIYGPDLKEVISKYTLLTGRMPLPPKWSLGYHQSRYSYHPDSEVKRIARTLRKKDIPCDVIHLDIHYMDGYRVFTWNEEEFPCPGEMISDLSEEGFKIVNIIDPGVKVDPEYEVYREGMREDYFCKYLDGRPFVGKVWPGQTVFPDFTCQKVREWWGDLHKKYVDQGVKGIWNDMNEPSVFNETSTMDLNVVHENDGDMGTHRRFHNVYGLLENKATYQGLKKHLQERPFILSRAGFAGIQRYAAVWTGDNRSFWEHLKLAVPMLMNLGMSGVTFAGTDVGGFTGDSNGELLTRWTQLGAFMPLFRNHCTIGALDQEPWSFGEKYEAIIRKYIKLRYRLLPYTYGLFYRASQEGLPVMRPLVMEYPFDPRTYNISDQYLYGDSIMIAPVYEPDRKERLVYLPEGIWFDFWTGEKYEGGKNIIAKAPLDTLPVYIKAGSIIPLTESVNYVGEKENSDLELNIYLSSEVEEDSYQLYEDDGYSFDYQNGKYSLVEFKYNYSDNGLTFNINPFKTGYKLPYPDYILNFKNLTREPSSIMVDGSELNDYVYDDQRGELRLKVNKKARKIKVNL</sequence>
<dbReference type="Proteomes" id="UP000000719">
    <property type="component" value="Chromosome"/>
</dbReference>
<accession>B8CZD8</accession>
<feature type="domain" description="Glycosyl hydrolase family 31 C-terminal" evidence="8">
    <location>
        <begin position="586"/>
        <end position="672"/>
    </location>
</feature>
<keyword evidence="2 4" id="KW-0378">Hydrolase</keyword>
<dbReference type="SUPFAM" id="SSF51445">
    <property type="entry name" value="(Trans)glycosidases"/>
    <property type="match status" value="1"/>
</dbReference>
<dbReference type="HOGENOM" id="CLU_000631_7_2_9"/>
<dbReference type="RefSeq" id="WP_015923626.1">
    <property type="nucleotide sequence ID" value="NC_011899.1"/>
</dbReference>
<dbReference type="SUPFAM" id="SSF51011">
    <property type="entry name" value="Glycosyl hydrolase domain"/>
    <property type="match status" value="1"/>
</dbReference>
<feature type="domain" description="DUF5110" evidence="7">
    <location>
        <begin position="689"/>
        <end position="757"/>
    </location>
</feature>
<evidence type="ECO:0000259" key="5">
    <source>
        <dbReference type="Pfam" id="PF01055"/>
    </source>
</evidence>
<gene>
    <name evidence="9" type="ordered locus">Hore_19090</name>
</gene>
<evidence type="ECO:0000259" key="8">
    <source>
        <dbReference type="Pfam" id="PF21365"/>
    </source>
</evidence>
<dbReference type="InterPro" id="IPR017853">
    <property type="entry name" value="GH"/>
</dbReference>
<organism evidence="9 10">
    <name type="scientific">Halothermothrix orenii (strain H 168 / OCM 544 / DSM 9562)</name>
    <dbReference type="NCBI Taxonomy" id="373903"/>
    <lineage>
        <taxon>Bacteria</taxon>
        <taxon>Bacillati</taxon>
        <taxon>Bacillota</taxon>
        <taxon>Clostridia</taxon>
        <taxon>Halanaerobiales</taxon>
        <taxon>Halothermotrichaceae</taxon>
        <taxon>Halothermothrix</taxon>
    </lineage>
</organism>
<dbReference type="InterPro" id="IPR033403">
    <property type="entry name" value="DUF5110"/>
</dbReference>
<proteinExistence type="inferred from homology"/>
<feature type="domain" description="Glycoside hydrolase family 31 TIM barrel" evidence="5">
    <location>
        <begin position="254"/>
        <end position="577"/>
    </location>
</feature>
<dbReference type="InterPro" id="IPR000322">
    <property type="entry name" value="Glyco_hydro_31_TIM"/>
</dbReference>
<dbReference type="CAZy" id="GH31">
    <property type="family name" value="Glycoside Hydrolase Family 31"/>
</dbReference>
<dbReference type="Pfam" id="PF17137">
    <property type="entry name" value="DUF5110"/>
    <property type="match status" value="1"/>
</dbReference>
<evidence type="ECO:0000256" key="2">
    <source>
        <dbReference type="ARBA" id="ARBA00022801"/>
    </source>
</evidence>
<reference evidence="9 10" key="1">
    <citation type="journal article" date="2009" name="PLoS ONE">
        <title>Genome analysis of the anaerobic thermohalophilic bacterium Halothermothrix orenii.</title>
        <authorList>
            <person name="Mavromatis K."/>
            <person name="Ivanova N."/>
            <person name="Anderson I."/>
            <person name="Lykidis A."/>
            <person name="Hooper S.D."/>
            <person name="Sun H."/>
            <person name="Kunin V."/>
            <person name="Lapidus A."/>
            <person name="Hugenholtz P."/>
            <person name="Patel B."/>
            <person name="Kyrpides N.C."/>
        </authorList>
    </citation>
    <scope>NUCLEOTIDE SEQUENCE [LARGE SCALE GENOMIC DNA]</scope>
    <source>
        <strain evidence="10">H 168 / OCM 544 / DSM 9562</strain>
    </source>
</reference>
<name>B8CZD8_HALOH</name>
<dbReference type="Pfam" id="PF01055">
    <property type="entry name" value="Glyco_hydro_31_2nd"/>
    <property type="match status" value="1"/>
</dbReference>
<evidence type="ECO:0000256" key="1">
    <source>
        <dbReference type="ARBA" id="ARBA00007806"/>
    </source>
</evidence>
<dbReference type="Gene3D" id="2.60.40.1180">
    <property type="entry name" value="Golgi alpha-mannosidase II"/>
    <property type="match status" value="2"/>
</dbReference>
<evidence type="ECO:0000313" key="9">
    <source>
        <dbReference type="EMBL" id="ACL70657.1"/>
    </source>
</evidence>
<protein>
    <submittedName>
        <fullName evidence="9">Alpha-glucosidase</fullName>
        <ecNumber evidence="9">3.2.1.20</ecNumber>
    </submittedName>
</protein>
<keyword evidence="10" id="KW-1185">Reference proteome</keyword>
<keyword evidence="3 4" id="KW-0326">Glycosidase</keyword>
<dbReference type="PROSITE" id="PS00129">
    <property type="entry name" value="GLYCOSYL_HYDROL_F31_1"/>
    <property type="match status" value="1"/>
</dbReference>
<dbReference type="CDD" id="cd06604">
    <property type="entry name" value="GH31_glucosidase_II_MalA"/>
    <property type="match status" value="1"/>
</dbReference>
<dbReference type="OrthoDB" id="176168at2"/>
<evidence type="ECO:0000259" key="6">
    <source>
        <dbReference type="Pfam" id="PF13802"/>
    </source>
</evidence>
<dbReference type="SUPFAM" id="SSF74650">
    <property type="entry name" value="Galactose mutarotase-like"/>
    <property type="match status" value="1"/>
</dbReference>
<dbReference type="KEGG" id="hor:Hore_19090"/>
<dbReference type="CDD" id="cd14752">
    <property type="entry name" value="GH31_N"/>
    <property type="match status" value="1"/>
</dbReference>
<dbReference type="PANTHER" id="PTHR22762">
    <property type="entry name" value="ALPHA-GLUCOSIDASE"/>
    <property type="match status" value="1"/>
</dbReference>
<feature type="domain" description="Glycoside hydrolase family 31 N-terminal" evidence="6">
    <location>
        <begin position="44"/>
        <end position="211"/>
    </location>
</feature>
<dbReference type="AlphaFoldDB" id="B8CZD8"/>
<dbReference type="PANTHER" id="PTHR22762:SF166">
    <property type="entry name" value="ALPHA-GLUCOSIDASE"/>
    <property type="match status" value="1"/>
</dbReference>
<dbReference type="GO" id="GO:0030246">
    <property type="term" value="F:carbohydrate binding"/>
    <property type="evidence" value="ECO:0007669"/>
    <property type="project" value="InterPro"/>
</dbReference>
<evidence type="ECO:0000259" key="7">
    <source>
        <dbReference type="Pfam" id="PF17137"/>
    </source>
</evidence>
<dbReference type="Pfam" id="PF21365">
    <property type="entry name" value="Glyco_hydro_31_3rd"/>
    <property type="match status" value="1"/>
</dbReference>
<dbReference type="InterPro" id="IPR048395">
    <property type="entry name" value="Glyco_hydro_31_C"/>
</dbReference>
<dbReference type="EMBL" id="CP001098">
    <property type="protein sequence ID" value="ACL70657.1"/>
    <property type="molecule type" value="Genomic_DNA"/>
</dbReference>
<dbReference type="EC" id="3.2.1.20" evidence="9"/>
<evidence type="ECO:0000256" key="3">
    <source>
        <dbReference type="ARBA" id="ARBA00023295"/>
    </source>
</evidence>
<dbReference type="Pfam" id="PF13802">
    <property type="entry name" value="Gal_mutarotas_2"/>
    <property type="match status" value="1"/>
</dbReference>
<comment type="similarity">
    <text evidence="1 4">Belongs to the glycosyl hydrolase 31 family.</text>
</comment>